<reference evidence="2" key="1">
    <citation type="submission" date="2023-05" db="EMBL/GenBank/DDBJ databases">
        <authorList>
            <person name="Zhang X."/>
        </authorList>
    </citation>
    <scope>NUCLEOTIDE SEQUENCE</scope>
    <source>
        <strain evidence="2">BD1B2-1</strain>
    </source>
</reference>
<evidence type="ECO:0000256" key="1">
    <source>
        <dbReference type="SAM" id="MobiDB-lite"/>
    </source>
</evidence>
<dbReference type="Proteomes" id="UP001232063">
    <property type="component" value="Unassembled WGS sequence"/>
</dbReference>
<dbReference type="RefSeq" id="WP_314517685.1">
    <property type="nucleotide sequence ID" value="NZ_JASJOU010000016.1"/>
</dbReference>
<gene>
    <name evidence="2" type="ORF">QNI22_33160</name>
</gene>
<proteinExistence type="predicted"/>
<dbReference type="EMBL" id="JASJOU010000016">
    <property type="protein sequence ID" value="MDJ1505553.1"/>
    <property type="molecule type" value="Genomic_DNA"/>
</dbReference>
<comment type="caution">
    <text evidence="2">The sequence shown here is derived from an EMBL/GenBank/DDBJ whole genome shotgun (WGS) entry which is preliminary data.</text>
</comment>
<evidence type="ECO:0000313" key="3">
    <source>
        <dbReference type="Proteomes" id="UP001232063"/>
    </source>
</evidence>
<organism evidence="2 3">
    <name type="scientific">Xanthocytophaga agilis</name>
    <dbReference type="NCBI Taxonomy" id="3048010"/>
    <lineage>
        <taxon>Bacteria</taxon>
        <taxon>Pseudomonadati</taxon>
        <taxon>Bacteroidota</taxon>
        <taxon>Cytophagia</taxon>
        <taxon>Cytophagales</taxon>
        <taxon>Rhodocytophagaceae</taxon>
        <taxon>Xanthocytophaga</taxon>
    </lineage>
</organism>
<dbReference type="PROSITE" id="PS51257">
    <property type="entry name" value="PROKAR_LIPOPROTEIN"/>
    <property type="match status" value="1"/>
</dbReference>
<feature type="region of interest" description="Disordered" evidence="1">
    <location>
        <begin position="233"/>
        <end position="256"/>
    </location>
</feature>
<accession>A0AAE3RD80</accession>
<keyword evidence="3" id="KW-1185">Reference proteome</keyword>
<sequence length="256" mass="27588">MKTIKLGITLCVLWLLSGGCKDKLIVNKCKLSYDKGDVLYLSSANTPAIPSVDPNARGVFAADPDGLSIDQNTGYIDINNSATGQKYLVKYVSLDNNQICETFITISGVRYTAGVYNRSTANSLVVNPVYNANSDIRLPSGNFQGGRNVQGVTVLPEVTAADGSIDLKGVNLNRLFSQSGTIRDGSEVQVIIPFSLNDDSGGIQNQVTLNFIYYNAESSIPEALLAEIKEQQEQTRGGRINGAKNHRPPGIIVTEK</sequence>
<evidence type="ECO:0008006" key="4">
    <source>
        <dbReference type="Google" id="ProtNLM"/>
    </source>
</evidence>
<dbReference type="AlphaFoldDB" id="A0AAE3RD80"/>
<evidence type="ECO:0000313" key="2">
    <source>
        <dbReference type="EMBL" id="MDJ1505553.1"/>
    </source>
</evidence>
<protein>
    <recommendedName>
        <fullName evidence="4">Lipoprotein</fullName>
    </recommendedName>
</protein>
<name>A0AAE3RD80_9BACT</name>